<dbReference type="PANTHER" id="PTHR23309">
    <property type="entry name" value="3-HYDROXYACYL-COA DEHYROGENASE"/>
    <property type="match status" value="1"/>
</dbReference>
<name>A0A918IMB0_9RHOB</name>
<keyword evidence="1" id="KW-0413">Isomerase</keyword>
<evidence type="ECO:0000313" key="5">
    <source>
        <dbReference type="EMBL" id="GGW21220.1"/>
    </source>
</evidence>
<gene>
    <name evidence="5" type="ORF">GCM10011452_00710</name>
</gene>
<evidence type="ECO:0000256" key="2">
    <source>
        <dbReference type="ARBA" id="ARBA00023239"/>
    </source>
</evidence>
<dbReference type="GO" id="GO:0016853">
    <property type="term" value="F:isomerase activity"/>
    <property type="evidence" value="ECO:0007669"/>
    <property type="project" value="UniProtKB-KW"/>
</dbReference>
<protein>
    <recommendedName>
        <fullName evidence="7">3-hydroxyacyl-CoA dehydrogenase</fullName>
    </recommendedName>
</protein>
<dbReference type="SUPFAM" id="SSF48179">
    <property type="entry name" value="6-phosphogluconate dehydrogenase C-terminal domain-like"/>
    <property type="match status" value="1"/>
</dbReference>
<comment type="caution">
    <text evidence="5">The sequence shown here is derived from an EMBL/GenBank/DDBJ whole genome shotgun (WGS) entry which is preliminary data.</text>
</comment>
<evidence type="ECO:0000256" key="1">
    <source>
        <dbReference type="ARBA" id="ARBA00023235"/>
    </source>
</evidence>
<dbReference type="Gene3D" id="3.40.50.720">
    <property type="entry name" value="NAD(P)-binding Rossmann-like Domain"/>
    <property type="match status" value="1"/>
</dbReference>
<dbReference type="GO" id="GO:0003857">
    <property type="term" value="F:(3S)-3-hydroxyacyl-CoA dehydrogenase (NAD+) activity"/>
    <property type="evidence" value="ECO:0007669"/>
    <property type="project" value="UniProtKB-EC"/>
</dbReference>
<reference evidence="5" key="1">
    <citation type="journal article" date="2014" name="Int. J. Syst. Evol. Microbiol.">
        <title>Complete genome sequence of Corynebacterium casei LMG S-19264T (=DSM 44701T), isolated from a smear-ripened cheese.</title>
        <authorList>
            <consortium name="US DOE Joint Genome Institute (JGI-PGF)"/>
            <person name="Walter F."/>
            <person name="Albersmeier A."/>
            <person name="Kalinowski J."/>
            <person name="Ruckert C."/>
        </authorList>
    </citation>
    <scope>NUCLEOTIDE SEQUENCE</scope>
    <source>
        <strain evidence="5">KCTC 23714</strain>
    </source>
</reference>
<dbReference type="InterPro" id="IPR029045">
    <property type="entry name" value="ClpP/crotonase-like_dom_sf"/>
</dbReference>
<dbReference type="Gene3D" id="1.10.1040.10">
    <property type="entry name" value="N-(1-d-carboxylethyl)-l-norvaline Dehydrogenase, domain 2"/>
    <property type="match status" value="1"/>
</dbReference>
<organism evidence="5 6">
    <name type="scientific">Gemmobacter lanyuensis</name>
    <dbReference type="NCBI Taxonomy" id="1054497"/>
    <lineage>
        <taxon>Bacteria</taxon>
        <taxon>Pseudomonadati</taxon>
        <taxon>Pseudomonadota</taxon>
        <taxon>Alphaproteobacteria</taxon>
        <taxon>Rhodobacterales</taxon>
        <taxon>Paracoccaceae</taxon>
        <taxon>Gemmobacter</taxon>
    </lineage>
</organism>
<accession>A0A918IMB0</accession>
<proteinExistence type="predicted"/>
<sequence>MAGLDGAQVTREDQGNVAVLLLAAPPRFQPGAALWQDLAAAVGRALADPHIAVVLIRAAGRGFPVWTEGANPGAGAARQALSDLCRLVETAEKPVVVALHGLAVGPVLELALAAPARIADAGARIGLPDVTLGLLPGAGGTQRLPRLIGAEQALRLLLTGRGISAAEALALGLLDRVVEEALPDAALAMARDLAGRRLTATRDRRDGLRDGLVYQRAVAAARSRLEGSRLPAPGRIVDCVEAAQLLPFEQGLVYEATAFEDLCATPEAAALRHVQLAERLAARLPPAAVVPGVQARPLRRVGFLGAAAADLTLPVLAAGGEVVLVDPHRPQLVQALEKIAALQEKSVAEGKLSPERREADWARLGSALGAAALADCDAVLVTDAALMAEVAEATSPGCLLAFAGRGAISAHGRAADMLGFRAGGGRLAEIVAGPETSGGALLTARALAQMLGKTVLFSRAPGGVGGRIMGAGRAAVAHLVQQGEAEDHIAGALAGFGLAALAPVGAVLRGAVPQRTAERILQRVLSAMANEGARILGAGLLRCPAEVDFALIAGQGFPRGQGGVMHWADRRGLLILRRDLQEWQEEAPEIWGLAPLISDLVATGRRLADLDDAVSG</sequence>
<dbReference type="InterPro" id="IPR008927">
    <property type="entry name" value="6-PGluconate_DH-like_C_sf"/>
</dbReference>
<dbReference type="Pfam" id="PF00378">
    <property type="entry name" value="ECH_1"/>
    <property type="match status" value="1"/>
</dbReference>
<evidence type="ECO:0000313" key="6">
    <source>
        <dbReference type="Proteomes" id="UP000628984"/>
    </source>
</evidence>
<dbReference type="GO" id="GO:0016829">
    <property type="term" value="F:lyase activity"/>
    <property type="evidence" value="ECO:0007669"/>
    <property type="project" value="UniProtKB-KW"/>
</dbReference>
<dbReference type="PANTHER" id="PTHR23309:SF49">
    <property type="entry name" value="PEROXISOMAL BIFUNCTIONAL ENZYME"/>
    <property type="match status" value="1"/>
</dbReference>
<evidence type="ECO:0000256" key="4">
    <source>
        <dbReference type="ARBA" id="ARBA00049556"/>
    </source>
</evidence>
<keyword evidence="3" id="KW-0511">Multifunctional enzyme</keyword>
<dbReference type="GO" id="GO:0006635">
    <property type="term" value="P:fatty acid beta-oxidation"/>
    <property type="evidence" value="ECO:0007669"/>
    <property type="project" value="TreeGrafter"/>
</dbReference>
<evidence type="ECO:0000256" key="3">
    <source>
        <dbReference type="ARBA" id="ARBA00023268"/>
    </source>
</evidence>
<comment type="catalytic activity">
    <reaction evidence="4">
        <text>a (3S)-3-hydroxyacyl-CoA + NAD(+) = a 3-oxoacyl-CoA + NADH + H(+)</text>
        <dbReference type="Rhea" id="RHEA:22432"/>
        <dbReference type="ChEBI" id="CHEBI:15378"/>
        <dbReference type="ChEBI" id="CHEBI:57318"/>
        <dbReference type="ChEBI" id="CHEBI:57540"/>
        <dbReference type="ChEBI" id="CHEBI:57945"/>
        <dbReference type="ChEBI" id="CHEBI:90726"/>
        <dbReference type="EC" id="1.1.1.35"/>
    </reaction>
</comment>
<keyword evidence="2" id="KW-0456">Lyase</keyword>
<dbReference type="SUPFAM" id="SSF52096">
    <property type="entry name" value="ClpP/crotonase"/>
    <property type="match status" value="1"/>
</dbReference>
<dbReference type="InterPro" id="IPR001753">
    <property type="entry name" value="Enoyl-CoA_hydra/iso"/>
</dbReference>
<dbReference type="InterPro" id="IPR036291">
    <property type="entry name" value="NAD(P)-bd_dom_sf"/>
</dbReference>
<dbReference type="CDD" id="cd06558">
    <property type="entry name" value="crotonase-like"/>
    <property type="match status" value="1"/>
</dbReference>
<reference evidence="5" key="2">
    <citation type="submission" date="2020-09" db="EMBL/GenBank/DDBJ databases">
        <authorList>
            <person name="Sun Q."/>
            <person name="Kim S."/>
        </authorList>
    </citation>
    <scope>NUCLEOTIDE SEQUENCE</scope>
    <source>
        <strain evidence="5">KCTC 23714</strain>
    </source>
</reference>
<keyword evidence="6" id="KW-1185">Reference proteome</keyword>
<evidence type="ECO:0008006" key="7">
    <source>
        <dbReference type="Google" id="ProtNLM"/>
    </source>
</evidence>
<dbReference type="AlphaFoldDB" id="A0A918IMB0"/>
<dbReference type="SUPFAM" id="SSF51735">
    <property type="entry name" value="NAD(P)-binding Rossmann-fold domains"/>
    <property type="match status" value="1"/>
</dbReference>
<dbReference type="EMBL" id="BMYQ01000001">
    <property type="protein sequence ID" value="GGW21220.1"/>
    <property type="molecule type" value="Genomic_DNA"/>
</dbReference>
<dbReference type="InterPro" id="IPR013328">
    <property type="entry name" value="6PGD_dom2"/>
</dbReference>
<dbReference type="Proteomes" id="UP000628984">
    <property type="component" value="Unassembled WGS sequence"/>
</dbReference>
<dbReference type="Gene3D" id="3.90.226.10">
    <property type="entry name" value="2-enoyl-CoA Hydratase, Chain A, domain 1"/>
    <property type="match status" value="1"/>
</dbReference>
<dbReference type="RefSeq" id="WP_189631827.1">
    <property type="nucleotide sequence ID" value="NZ_BMYQ01000001.1"/>
</dbReference>